<evidence type="ECO:0008006" key="4">
    <source>
        <dbReference type="Google" id="ProtNLM"/>
    </source>
</evidence>
<evidence type="ECO:0000313" key="2">
    <source>
        <dbReference type="EMBL" id="CAK0798937.1"/>
    </source>
</evidence>
<accession>A0ABN9Q3I6</accession>
<proteinExistence type="predicted"/>
<name>A0ABN9Q3I6_9DINO</name>
<reference evidence="2" key="1">
    <citation type="submission" date="2023-10" db="EMBL/GenBank/DDBJ databases">
        <authorList>
            <person name="Chen Y."/>
            <person name="Shah S."/>
            <person name="Dougan E. K."/>
            <person name="Thang M."/>
            <person name="Chan C."/>
        </authorList>
    </citation>
    <scope>NUCLEOTIDE SEQUENCE [LARGE SCALE GENOMIC DNA]</scope>
</reference>
<dbReference type="Proteomes" id="UP001189429">
    <property type="component" value="Unassembled WGS sequence"/>
</dbReference>
<evidence type="ECO:0000256" key="1">
    <source>
        <dbReference type="SAM" id="MobiDB-lite"/>
    </source>
</evidence>
<feature type="non-terminal residue" evidence="2">
    <location>
        <position position="234"/>
    </location>
</feature>
<gene>
    <name evidence="2" type="ORF">PCOR1329_LOCUS7559</name>
</gene>
<organism evidence="2 3">
    <name type="scientific">Prorocentrum cordatum</name>
    <dbReference type="NCBI Taxonomy" id="2364126"/>
    <lineage>
        <taxon>Eukaryota</taxon>
        <taxon>Sar</taxon>
        <taxon>Alveolata</taxon>
        <taxon>Dinophyceae</taxon>
        <taxon>Prorocentrales</taxon>
        <taxon>Prorocentraceae</taxon>
        <taxon>Prorocentrum</taxon>
    </lineage>
</organism>
<feature type="region of interest" description="Disordered" evidence="1">
    <location>
        <begin position="166"/>
        <end position="192"/>
    </location>
</feature>
<comment type="caution">
    <text evidence="2">The sequence shown here is derived from an EMBL/GenBank/DDBJ whole genome shotgun (WGS) entry which is preliminary data.</text>
</comment>
<dbReference type="EMBL" id="CAUYUJ010002051">
    <property type="protein sequence ID" value="CAK0798937.1"/>
    <property type="molecule type" value="Genomic_DNA"/>
</dbReference>
<protein>
    <recommendedName>
        <fullName evidence="4">Nascent polypeptide-associated complex subunit beta</fullName>
    </recommendedName>
</protein>
<evidence type="ECO:0000313" key="3">
    <source>
        <dbReference type="Proteomes" id="UP001189429"/>
    </source>
</evidence>
<feature type="non-terminal residue" evidence="2">
    <location>
        <position position="1"/>
    </location>
</feature>
<keyword evidence="3" id="KW-1185">Reference proteome</keyword>
<sequence length="234" mass="25226">VEGDGTLQSSYQYECEVKEKQEKQAVPQDALVRAGGVGHEFKEKQAALQDALVHAGGARDKKDMAAVIEANQSAHARGRAAQEARMAEWRLGHDGLVPLRTGKGGKINKAKAKQGNFMEEQAVPLVLVHAGGGLEFCRPPPRREAEQNTRDDVGLSGDMRRLEQQSVGVKESEGEELEATRGACGAGSSGDRVDLEEIESMKESLKVQMLNTKLTKLGLDSVDSSEHEVAALRA</sequence>